<accession>A0ABV0ZD41</accession>
<reference evidence="1 2" key="1">
    <citation type="submission" date="2021-06" db="EMBL/GenBank/DDBJ databases">
        <authorList>
            <person name="Palmer J.M."/>
        </authorList>
    </citation>
    <scope>NUCLEOTIDE SEQUENCE [LARGE SCALE GENOMIC DNA]</scope>
    <source>
        <strain evidence="1 2">AS_MEX2019</strain>
        <tissue evidence="1">Muscle</tissue>
    </source>
</reference>
<protein>
    <submittedName>
        <fullName evidence="1">Uncharacterized protein</fullName>
    </submittedName>
</protein>
<evidence type="ECO:0000313" key="1">
    <source>
        <dbReference type="EMBL" id="MEQ2303530.1"/>
    </source>
</evidence>
<dbReference type="Proteomes" id="UP001469553">
    <property type="component" value="Unassembled WGS sequence"/>
</dbReference>
<proteinExistence type="predicted"/>
<organism evidence="1 2">
    <name type="scientific">Ameca splendens</name>
    <dbReference type="NCBI Taxonomy" id="208324"/>
    <lineage>
        <taxon>Eukaryota</taxon>
        <taxon>Metazoa</taxon>
        <taxon>Chordata</taxon>
        <taxon>Craniata</taxon>
        <taxon>Vertebrata</taxon>
        <taxon>Euteleostomi</taxon>
        <taxon>Actinopterygii</taxon>
        <taxon>Neopterygii</taxon>
        <taxon>Teleostei</taxon>
        <taxon>Neoteleostei</taxon>
        <taxon>Acanthomorphata</taxon>
        <taxon>Ovalentaria</taxon>
        <taxon>Atherinomorphae</taxon>
        <taxon>Cyprinodontiformes</taxon>
        <taxon>Goodeidae</taxon>
        <taxon>Ameca</taxon>
    </lineage>
</organism>
<gene>
    <name evidence="1" type="ORF">AMECASPLE_017875</name>
</gene>
<sequence length="102" mass="11682">MCTDAQGRRGELVPIYSGDWAKGGVHPGQEEAGVPREYHENSMQEDPRPGFKPRTFLLRGNSATNCNNVQTFSREYSAYFFNINLTYNLSYTTTFNNSREYI</sequence>
<evidence type="ECO:0000313" key="2">
    <source>
        <dbReference type="Proteomes" id="UP001469553"/>
    </source>
</evidence>
<name>A0ABV0ZD41_9TELE</name>
<keyword evidence="2" id="KW-1185">Reference proteome</keyword>
<comment type="caution">
    <text evidence="1">The sequence shown here is derived from an EMBL/GenBank/DDBJ whole genome shotgun (WGS) entry which is preliminary data.</text>
</comment>
<dbReference type="EMBL" id="JAHRIP010057789">
    <property type="protein sequence ID" value="MEQ2303530.1"/>
    <property type="molecule type" value="Genomic_DNA"/>
</dbReference>